<dbReference type="Gene3D" id="3.90.470.20">
    <property type="entry name" value="4'-phosphopantetheinyl transferase domain"/>
    <property type="match status" value="1"/>
</dbReference>
<comment type="similarity">
    <text evidence="2 19">Belongs to the citrate synthase family.</text>
</comment>
<dbReference type="FunFam" id="3.90.470.20:FF:000005">
    <property type="entry name" value="Fatty acid synthase alpha subunit FasA"/>
    <property type="match status" value="1"/>
</dbReference>
<evidence type="ECO:0000256" key="3">
    <source>
        <dbReference type="ARBA" id="ARBA00022450"/>
    </source>
</evidence>
<dbReference type="PRINTS" id="PR00143">
    <property type="entry name" value="CITRTSNTHASE"/>
</dbReference>
<dbReference type="InterPro" id="IPR004568">
    <property type="entry name" value="Ppantetheine-prot_Trfase_dom"/>
</dbReference>
<dbReference type="Pfam" id="PF18325">
    <property type="entry name" value="Fas_alpha_ACP"/>
    <property type="match status" value="1"/>
</dbReference>
<comment type="similarity">
    <text evidence="1">Belongs to the thiolase-like superfamily. Fungal fatty acid synthetase subunit alpha family.</text>
</comment>
<dbReference type="SUPFAM" id="SSF48256">
    <property type="entry name" value="Citrate synthase"/>
    <property type="match status" value="1"/>
</dbReference>
<dbReference type="InterPro" id="IPR009081">
    <property type="entry name" value="PP-bd_ACP"/>
</dbReference>
<dbReference type="InterPro" id="IPR016039">
    <property type="entry name" value="Thiolase-like"/>
</dbReference>
<evidence type="ECO:0000256" key="20">
    <source>
        <dbReference type="SAM" id="MobiDB-lite"/>
    </source>
</evidence>
<dbReference type="Gene3D" id="6.10.250.1930">
    <property type="match status" value="1"/>
</dbReference>
<evidence type="ECO:0000256" key="16">
    <source>
        <dbReference type="ARBA" id="ARBA00048237"/>
    </source>
</evidence>
<dbReference type="Pfam" id="PF00106">
    <property type="entry name" value="adh_short"/>
    <property type="match status" value="1"/>
</dbReference>
<keyword evidence="24" id="KW-1185">Reference proteome</keyword>
<evidence type="ECO:0000313" key="23">
    <source>
        <dbReference type="EMBL" id="OCL12671.1"/>
    </source>
</evidence>
<dbReference type="SUPFAM" id="SSF51735">
    <property type="entry name" value="NAD(P)-binding Rossmann-fold domains"/>
    <property type="match status" value="1"/>
</dbReference>
<dbReference type="PROSITE" id="PS00480">
    <property type="entry name" value="CITRATE_SYNTHASE"/>
    <property type="match status" value="1"/>
</dbReference>
<dbReference type="PROSITE" id="PS00606">
    <property type="entry name" value="KS3_1"/>
    <property type="match status" value="1"/>
</dbReference>
<evidence type="ECO:0000256" key="19">
    <source>
        <dbReference type="RuleBase" id="RU000441"/>
    </source>
</evidence>
<keyword evidence="11" id="KW-0560">Oxidoreductase</keyword>
<keyword evidence="3" id="KW-0596">Phosphopantetheine</keyword>
<dbReference type="InterPro" id="IPR036291">
    <property type="entry name" value="NAD(P)-bd_dom_sf"/>
</dbReference>
<proteinExistence type="inferred from homology"/>
<dbReference type="SUPFAM" id="SSF52151">
    <property type="entry name" value="FabD/lysophospholipase-like"/>
    <property type="match status" value="1"/>
</dbReference>
<dbReference type="Pfam" id="PF00285">
    <property type="entry name" value="Citrate_synt"/>
    <property type="match status" value="1"/>
</dbReference>
<dbReference type="GO" id="GO:0044550">
    <property type="term" value="P:secondary metabolite biosynthetic process"/>
    <property type="evidence" value="ECO:0007669"/>
    <property type="project" value="UniProtKB-ARBA"/>
</dbReference>
<dbReference type="Pfam" id="PF18314">
    <property type="entry name" value="FAS_I_H"/>
    <property type="match status" value="1"/>
</dbReference>
<dbReference type="OrthoDB" id="4251012at2759"/>
<evidence type="ECO:0000313" key="24">
    <source>
        <dbReference type="Proteomes" id="UP000250140"/>
    </source>
</evidence>
<reference evidence="23 24" key="1">
    <citation type="journal article" date="2016" name="Nat. Commun.">
        <title>Ectomycorrhizal ecology is imprinted in the genome of the dominant symbiotic fungus Cenococcum geophilum.</title>
        <authorList>
            <consortium name="DOE Joint Genome Institute"/>
            <person name="Peter M."/>
            <person name="Kohler A."/>
            <person name="Ohm R.A."/>
            <person name="Kuo A."/>
            <person name="Krutzmann J."/>
            <person name="Morin E."/>
            <person name="Arend M."/>
            <person name="Barry K.W."/>
            <person name="Binder M."/>
            <person name="Choi C."/>
            <person name="Clum A."/>
            <person name="Copeland A."/>
            <person name="Grisel N."/>
            <person name="Haridas S."/>
            <person name="Kipfer T."/>
            <person name="LaButti K."/>
            <person name="Lindquist E."/>
            <person name="Lipzen A."/>
            <person name="Maire R."/>
            <person name="Meier B."/>
            <person name="Mihaltcheva S."/>
            <person name="Molinier V."/>
            <person name="Murat C."/>
            <person name="Poggeler S."/>
            <person name="Quandt C.A."/>
            <person name="Sperisen C."/>
            <person name="Tritt A."/>
            <person name="Tisserant E."/>
            <person name="Crous P.W."/>
            <person name="Henrissat B."/>
            <person name="Nehls U."/>
            <person name="Egli S."/>
            <person name="Spatafora J.W."/>
            <person name="Grigoriev I.V."/>
            <person name="Martin F.M."/>
        </authorList>
    </citation>
    <scope>NUCLEOTIDE SEQUENCE [LARGE SCALE GENOMIC DNA]</scope>
    <source>
        <strain evidence="23 24">CBS 207.34</strain>
    </source>
</reference>
<feature type="domain" description="Carrier" evidence="21">
    <location>
        <begin position="533"/>
        <end position="608"/>
    </location>
</feature>
<evidence type="ECO:0000256" key="15">
    <source>
        <dbReference type="ARBA" id="ARBA00023268"/>
    </source>
</evidence>
<keyword evidence="10" id="KW-0521">NADP</keyword>
<evidence type="ECO:0000256" key="1">
    <source>
        <dbReference type="ARBA" id="ARBA00007485"/>
    </source>
</evidence>
<feature type="region of interest" description="Disordered" evidence="20">
    <location>
        <begin position="1630"/>
        <end position="1652"/>
    </location>
</feature>
<dbReference type="Proteomes" id="UP000250140">
    <property type="component" value="Unassembled WGS sequence"/>
</dbReference>
<comment type="catalytic activity">
    <reaction evidence="17">
        <text>a (3R)-hydroxyacyl-[ACP] + NADP(+) = a 3-oxoacyl-[ACP] + NADPH + H(+)</text>
        <dbReference type="Rhea" id="RHEA:17397"/>
        <dbReference type="Rhea" id="RHEA-COMP:9916"/>
        <dbReference type="Rhea" id="RHEA-COMP:9945"/>
        <dbReference type="ChEBI" id="CHEBI:15378"/>
        <dbReference type="ChEBI" id="CHEBI:57783"/>
        <dbReference type="ChEBI" id="CHEBI:58349"/>
        <dbReference type="ChEBI" id="CHEBI:78776"/>
        <dbReference type="ChEBI" id="CHEBI:78827"/>
        <dbReference type="EC" id="1.1.1.100"/>
    </reaction>
</comment>
<keyword evidence="5" id="KW-0597">Phosphoprotein</keyword>
<dbReference type="GO" id="GO:0006633">
    <property type="term" value="P:fatty acid biosynthetic process"/>
    <property type="evidence" value="ECO:0007669"/>
    <property type="project" value="UniProtKB-KW"/>
</dbReference>
<evidence type="ECO:0000256" key="10">
    <source>
        <dbReference type="ARBA" id="ARBA00022857"/>
    </source>
</evidence>
<evidence type="ECO:0000256" key="8">
    <source>
        <dbReference type="ARBA" id="ARBA00022832"/>
    </source>
</evidence>
<dbReference type="GO" id="GO:0008897">
    <property type="term" value="F:holo-[acyl-carrier-protein] synthase activity"/>
    <property type="evidence" value="ECO:0007669"/>
    <property type="project" value="InterPro"/>
</dbReference>
<dbReference type="InterPro" id="IPR002347">
    <property type="entry name" value="SDR_fam"/>
</dbReference>
<dbReference type="InterPro" id="IPR040899">
    <property type="entry name" value="Fas_alpha_ACP"/>
</dbReference>
<dbReference type="InterPro" id="IPR002020">
    <property type="entry name" value="Citrate_synthase"/>
</dbReference>
<evidence type="ECO:0000256" key="18">
    <source>
        <dbReference type="ARBA" id="ARBA00049541"/>
    </source>
</evidence>
<dbReference type="InterPro" id="IPR016142">
    <property type="entry name" value="Citrate_synth-like_lrg_a-sub"/>
</dbReference>
<dbReference type="CDD" id="cd00828">
    <property type="entry name" value="elong_cond_enzymes"/>
    <property type="match status" value="1"/>
</dbReference>
<evidence type="ECO:0000256" key="4">
    <source>
        <dbReference type="ARBA" id="ARBA00022516"/>
    </source>
</evidence>
<dbReference type="InterPro" id="IPR041550">
    <property type="entry name" value="FASI_helical"/>
</dbReference>
<keyword evidence="14" id="KW-0275">Fatty acid biosynthesis</keyword>
<dbReference type="InterPro" id="IPR047224">
    <property type="entry name" value="FAS_alpha_su_C"/>
</dbReference>
<evidence type="ECO:0000256" key="11">
    <source>
        <dbReference type="ARBA" id="ARBA00023002"/>
    </source>
</evidence>
<keyword evidence="8" id="KW-0276">Fatty acid metabolism</keyword>
<evidence type="ECO:0000259" key="21">
    <source>
        <dbReference type="PROSITE" id="PS50075"/>
    </source>
</evidence>
<feature type="compositionally biased region" description="Low complexity" evidence="20">
    <location>
        <begin position="2052"/>
        <end position="2064"/>
    </location>
</feature>
<dbReference type="Gene3D" id="3.40.50.720">
    <property type="entry name" value="NAD(P)-binding Rossmann-like Domain"/>
    <property type="match status" value="2"/>
</dbReference>
<dbReference type="SUPFAM" id="SSF53901">
    <property type="entry name" value="Thiolase-like"/>
    <property type="match status" value="2"/>
</dbReference>
<keyword evidence="13" id="KW-0443">Lipid metabolism</keyword>
<dbReference type="GO" id="GO:0004316">
    <property type="term" value="F:3-oxoacyl-[acyl-carrier-protein] reductase (NADPH) activity"/>
    <property type="evidence" value="ECO:0007669"/>
    <property type="project" value="UniProtKB-EC"/>
</dbReference>
<dbReference type="InterPro" id="IPR014030">
    <property type="entry name" value="Ketoacyl_synth_N"/>
</dbReference>
<comment type="catalytic activity">
    <reaction evidence="18">
        <text>a fatty acyl-[ACP] + malonyl-[ACP] + H(+) = a 3-oxoacyl-[ACP] + holo-[ACP] + CO2</text>
        <dbReference type="Rhea" id="RHEA:22836"/>
        <dbReference type="Rhea" id="RHEA-COMP:9623"/>
        <dbReference type="Rhea" id="RHEA-COMP:9685"/>
        <dbReference type="Rhea" id="RHEA-COMP:9916"/>
        <dbReference type="Rhea" id="RHEA-COMP:14125"/>
        <dbReference type="ChEBI" id="CHEBI:15378"/>
        <dbReference type="ChEBI" id="CHEBI:16526"/>
        <dbReference type="ChEBI" id="CHEBI:64479"/>
        <dbReference type="ChEBI" id="CHEBI:78449"/>
        <dbReference type="ChEBI" id="CHEBI:78776"/>
        <dbReference type="ChEBI" id="CHEBI:138651"/>
        <dbReference type="EC" id="2.3.1.41"/>
    </reaction>
</comment>
<dbReference type="InterPro" id="IPR020841">
    <property type="entry name" value="PKS_Beta-ketoAc_synthase_dom"/>
</dbReference>
<dbReference type="GO" id="GO:0004315">
    <property type="term" value="F:3-oxoacyl-[acyl-carrier-protein] synthase activity"/>
    <property type="evidence" value="ECO:0007669"/>
    <property type="project" value="UniProtKB-EC"/>
</dbReference>
<dbReference type="InterPro" id="IPR036969">
    <property type="entry name" value="Citrate_synthase_sf"/>
</dbReference>
<keyword evidence="7" id="KW-0479">Metal-binding</keyword>
<comment type="catalytic activity">
    <reaction evidence="16">
        <text>acetyl-CoA + n malonyl-CoA + 2n NADPH + 4n H(+) = a long-chain-acyl-CoA + n CoA + n CO2 + 2n NADP(+).</text>
        <dbReference type="EC" id="2.3.1.86"/>
    </reaction>
</comment>
<sequence>MAIQSGHPVVEQLTPLNEPKFLKITDSRTGKSYTIPIEHNAVSAIHFRQIKAPEDVEHPADQDQNGLRVYDPGFQNTAVSESQITYVDGQKGTIQYRGIPIQDLVGKAKFVDTAFLLIWGHLPTQEERGKLQRDLSSTPLPCQQVFDVIRAFPREAPPMTMITAGLAALLGSQRELIPAHMGKNLYLQNMQLVDRQVVEVMQNLAVISAAAYCHHEGRTFRTPRADFSYIENLLYMMDHVDTSTGVPYPHHVDCMERLWVLVADHEMTCSTAAFLQTASALPDPISCLISAMSAAYGILHGGAIETAYRNIAEVGDVENVQKKIESVKSGKERLFGYGHRIYRVVDPRSIFIREVLEELGEEAKKDPLLRVAFEIDRIASTDEYFTSRKLNPNADLFASFAYKAMYQFASPVRWIDTQDTFFSRPDGIERYIEVGPADILGGLARRTLAAKYASTDQSWGIKRNILSYNKDANDIYYHYPDMEEPPTPHAPDTRLNAPPSALPAAKQISAPAQTPPTVAQSASVISELEDANPAAADVIRAVVAQKFKKGFEEISPGRSIKDLSGGKSTLQNELIGELGNEFGPLPEFSEEKPLEELGAVLSSTFSGAIGKQTGSSISKLVSSKMPAGFNMAAIKGYLKSKWGLGPGRQFGALLIAITSEPPTRIDNDDSAKAFLDSIVNRYGAHTGVTLTTTASGANSNTSATVTIDAAALDAVNQEQTKYFKHQLELLAKYLKIDLGSASQANEILQQSQDAARRELDLWNLEHGEKYATGIKPVFDAAKARHYDSWWNWARQDVIAVFNDIRAGGIEINSNELAKKCVRIANRADQALVDLIKHMAGDDFGKQLHPNGSAQFLDQLVLVCQSTMHKLPTFRYTSVPEGPKTVIKANGKIEYSEIPRENRPGAGRYVDLIKHGVKLPSSEDRLPFVHLRRIFEAEWRYNSEDTTSFLETLQLGSEAGLNFSGKTVLITGAGIGSIGAEIVKGLLEGGARVILTSSRAPSVTASAYQSMYAEYGSRGSELTVVQFNQGSAQDCEALINYVYDNLKIDLDAVIPFAAIPEGGRELDGLDSVSELAHRLMLVNTLRLLGNIKKQKHQRKIYTRPTQVILPLSPNHGTFGGDGLYSESKVALETLLNRWYSESWSNYLLICGAVIGWTRGTGLMSANNIVAEAIEAHNVVTFSQAEMAFNILALMAPQMVALCQERPVYADLNGGLHLVPNLKRLLSGARSKIDEESAIRKTLIKENELSLQALYDGANERTLNVPNEFERRPRANLLIDFPPLPNYSYELESLSLKGMVDLTRVIVIVGFSELGPWGNARTRWEMEAYGQFSREGYVEIAWIMGLIKHFDGKIKDTHYSGWVDSKSGAPVHDDDIQSKYGKQIKEHAGIRLIEPEVCYGYDPEKKEYLHEVAIEEDLEPFEASKATADAFKLRHGDKAVIEGSGDTYSVRLKRGATLLIPKAVAFNRLVAGQIPSGWDPKRYGIPEDVVQLVDPVTLYTLCALSEALLSAGITDPHEIYRYIHPSMLGNCIGSGAGGSQALRGMYRDRWMDLPVQKDVLQETFINTVGAWVNMLVLGSTGPIKSPVGACATSIEALDIGCETIITGKAEMCIVGGTDDFNEELSQEFANMEATSNSHDEFSKGRTPAEMSRPNASTRAGFMESQGAGVQIIASAELALKMGLPIYGIVASTVMASDKIGRSVPAPGQGILTNAREAASLHPSPLLDINYRRAQIERATNELYNWHNIQLQMLDKTQKDYIYRSSGPDEEEYQSQLQAIHQATERGIRDIRYAWGNDFARDNPQIAPLRAALAVWNLTVDDIEVVSLHGTSTKANDKNESDILQKQLQHLGRKKGNPVLAVSQKYLTGHPKGGAGAWMLNGALQMMNTGIIPGNRNADNIDVVLRKFENIVYLNKTVRNPSGMLKAFSVTSFGFGQKGAQVIGVHPRYLYATLEKESYSDYCRTVTTRHEKASAKWVSGLMTNSVLEIKLNPIHAKDETAVFLDPNARISWDEKTKSLRFNPEKKAHQPSKRAVPLPMLPTRAFSTAPQTPGFSTPSATTTVSTTGACTPIEPTDVHKMLTKLLSTTSDFSDSKISVGVDVEDVDSIPLANAAFIERNFTPAEQAYARAAPSAQASFAGRWSAKEAVFKSLGVQSRGSGEGLREIEIESMSGEGPGTWPPAVKLHGRAAEAAEREGIKDIKVSFSHCDNSVFSVALARR</sequence>
<dbReference type="Gene3D" id="3.90.25.70">
    <property type="match status" value="1"/>
</dbReference>
<dbReference type="Pfam" id="PF01648">
    <property type="entry name" value="ACPS"/>
    <property type="match status" value="1"/>
</dbReference>
<evidence type="ECO:0000256" key="9">
    <source>
        <dbReference type="ARBA" id="ARBA00022842"/>
    </source>
</evidence>
<dbReference type="PROSITE" id="PS50075">
    <property type="entry name" value="CARRIER"/>
    <property type="match status" value="1"/>
</dbReference>
<feature type="domain" description="Ketosynthase family 3 (KS3)" evidence="22">
    <location>
        <begin position="1404"/>
        <end position="1943"/>
    </location>
</feature>
<dbReference type="InterPro" id="IPR037143">
    <property type="entry name" value="4-PPantetheinyl_Trfase_dom_sf"/>
</dbReference>
<name>A0A8E2F9S0_9PEZI</name>
<evidence type="ECO:0000256" key="14">
    <source>
        <dbReference type="ARBA" id="ARBA00023160"/>
    </source>
</evidence>
<dbReference type="Pfam" id="PF02801">
    <property type="entry name" value="Ketoacyl-synt_C"/>
    <property type="match status" value="1"/>
</dbReference>
<dbReference type="CDD" id="cd08950">
    <property type="entry name" value="KR_fFAS_SDR_c_like"/>
    <property type="match status" value="1"/>
</dbReference>
<dbReference type="GO" id="GO:0046912">
    <property type="term" value="F:acyltransferase activity, acyl groups converted into alkyl on transfer"/>
    <property type="evidence" value="ECO:0007669"/>
    <property type="project" value="InterPro"/>
</dbReference>
<organism evidence="23 24">
    <name type="scientific">Glonium stellatum</name>
    <dbReference type="NCBI Taxonomy" id="574774"/>
    <lineage>
        <taxon>Eukaryota</taxon>
        <taxon>Fungi</taxon>
        <taxon>Dikarya</taxon>
        <taxon>Ascomycota</taxon>
        <taxon>Pezizomycotina</taxon>
        <taxon>Dothideomycetes</taxon>
        <taxon>Pleosporomycetidae</taxon>
        <taxon>Gloniales</taxon>
        <taxon>Gloniaceae</taxon>
        <taxon>Glonium</taxon>
    </lineage>
</organism>
<dbReference type="PANTHER" id="PTHR10982">
    <property type="entry name" value="MALONYL COA-ACYL CARRIER PROTEIN TRANSACYLASE"/>
    <property type="match status" value="1"/>
</dbReference>
<dbReference type="FunFam" id="3.30.70.2490:FF:000001">
    <property type="entry name" value="Fatty acid synthase subunit alpha"/>
    <property type="match status" value="1"/>
</dbReference>
<dbReference type="EMBL" id="KV748845">
    <property type="protein sequence ID" value="OCL12671.1"/>
    <property type="molecule type" value="Genomic_DNA"/>
</dbReference>
<dbReference type="InterPro" id="IPR014031">
    <property type="entry name" value="Ketoacyl_synth_C"/>
</dbReference>
<dbReference type="Pfam" id="PF00109">
    <property type="entry name" value="ketoacyl-synt"/>
    <property type="match status" value="1"/>
</dbReference>
<evidence type="ECO:0000259" key="22">
    <source>
        <dbReference type="PROSITE" id="PS52004"/>
    </source>
</evidence>
<dbReference type="Gene3D" id="1.10.230.10">
    <property type="entry name" value="Cytochrome P450-Terp, domain 2"/>
    <property type="match status" value="1"/>
</dbReference>
<dbReference type="PROSITE" id="PS52004">
    <property type="entry name" value="KS3_2"/>
    <property type="match status" value="1"/>
</dbReference>
<dbReference type="SUPFAM" id="SSF56214">
    <property type="entry name" value="4'-phosphopantetheinyl transferase"/>
    <property type="match status" value="1"/>
</dbReference>
<evidence type="ECO:0000256" key="2">
    <source>
        <dbReference type="ARBA" id="ARBA00010566"/>
    </source>
</evidence>
<dbReference type="InterPro" id="IPR016035">
    <property type="entry name" value="Acyl_Trfase/lysoPLipase"/>
</dbReference>
<dbReference type="InterPro" id="IPR019810">
    <property type="entry name" value="Citrate_synthase_AS"/>
</dbReference>
<keyword evidence="15" id="KW-0511">Multifunctional enzyme</keyword>
<dbReference type="InterPro" id="IPR008278">
    <property type="entry name" value="4-PPantetheinyl_Trfase_dom"/>
</dbReference>
<evidence type="ECO:0000256" key="13">
    <source>
        <dbReference type="ARBA" id="ARBA00023098"/>
    </source>
</evidence>
<accession>A0A8E2F9S0</accession>
<dbReference type="InterPro" id="IPR050830">
    <property type="entry name" value="Fungal_FAS"/>
</dbReference>
<evidence type="ECO:0000256" key="7">
    <source>
        <dbReference type="ARBA" id="ARBA00022723"/>
    </source>
</evidence>
<protein>
    <recommendedName>
        <fullName evidence="19">Citrate synthase</fullName>
    </recommendedName>
</protein>
<evidence type="ECO:0000256" key="5">
    <source>
        <dbReference type="ARBA" id="ARBA00022553"/>
    </source>
</evidence>
<dbReference type="Gene3D" id="1.10.580.10">
    <property type="entry name" value="Citrate Synthase, domain 1"/>
    <property type="match status" value="1"/>
</dbReference>
<dbReference type="FunFam" id="3.90.25.70:FF:000001">
    <property type="entry name" value="Fatty acid synthase subunit alpha"/>
    <property type="match status" value="1"/>
</dbReference>
<evidence type="ECO:0000256" key="6">
    <source>
        <dbReference type="ARBA" id="ARBA00022679"/>
    </source>
</evidence>
<gene>
    <name evidence="23" type="ORF">AOQ84DRAFT_227209</name>
</gene>
<dbReference type="InterPro" id="IPR018201">
    <property type="entry name" value="Ketoacyl_synth_AS"/>
</dbReference>
<dbReference type="GO" id="GO:0000287">
    <property type="term" value="F:magnesium ion binding"/>
    <property type="evidence" value="ECO:0007669"/>
    <property type="project" value="InterPro"/>
</dbReference>
<keyword evidence="6 19" id="KW-0808">Transferase</keyword>
<dbReference type="InterPro" id="IPR016143">
    <property type="entry name" value="Citrate_synth-like_sm_a-sub"/>
</dbReference>
<evidence type="ECO:0000256" key="17">
    <source>
        <dbReference type="ARBA" id="ARBA00048508"/>
    </source>
</evidence>
<keyword evidence="4" id="KW-0444">Lipid biosynthesis</keyword>
<dbReference type="Gene3D" id="3.40.47.10">
    <property type="match status" value="2"/>
</dbReference>
<dbReference type="NCBIfam" id="TIGR00556">
    <property type="entry name" value="pantethn_trn"/>
    <property type="match status" value="1"/>
</dbReference>
<keyword evidence="12" id="KW-0520">NAD</keyword>
<dbReference type="Gene3D" id="3.30.70.2490">
    <property type="match status" value="1"/>
</dbReference>
<dbReference type="GO" id="GO:0004321">
    <property type="term" value="F:fatty-acyl-CoA synthase activity"/>
    <property type="evidence" value="ECO:0007669"/>
    <property type="project" value="UniProtKB-EC"/>
</dbReference>
<dbReference type="PANTHER" id="PTHR10982:SF21">
    <property type="entry name" value="FATTY ACID SYNTHASE SUBUNIT BETA"/>
    <property type="match status" value="1"/>
</dbReference>
<keyword evidence="9" id="KW-0460">Magnesium</keyword>
<feature type="region of interest" description="Disordered" evidence="20">
    <location>
        <begin position="2044"/>
        <end position="2064"/>
    </location>
</feature>
<evidence type="ECO:0000256" key="12">
    <source>
        <dbReference type="ARBA" id="ARBA00023027"/>
    </source>
</evidence>